<evidence type="ECO:0000313" key="5">
    <source>
        <dbReference type="EMBL" id="AGB28360.1"/>
    </source>
</evidence>
<dbReference type="InterPro" id="IPR008969">
    <property type="entry name" value="CarboxyPept-like_regulatory"/>
</dbReference>
<dbReference type="InterPro" id="IPR039426">
    <property type="entry name" value="TonB-dep_rcpt-like"/>
</dbReference>
<dbReference type="SUPFAM" id="SSF56935">
    <property type="entry name" value="Porins"/>
    <property type="match status" value="1"/>
</dbReference>
<accession>F9D215</accession>
<evidence type="ECO:0000313" key="8">
    <source>
        <dbReference type="Proteomes" id="UP000010862"/>
    </source>
</evidence>
<dbReference type="OrthoDB" id="1019466at2"/>
<keyword evidence="1" id="KW-0813">Transport</keyword>
<keyword evidence="1" id="KW-0998">Cell outer membrane</keyword>
<dbReference type="Proteomes" id="UP000010862">
    <property type="component" value="Chromosome 1"/>
</dbReference>
<feature type="chain" id="PRO_5010496604" evidence="3">
    <location>
        <begin position="26"/>
        <end position="1110"/>
    </location>
</feature>
<dbReference type="InterPro" id="IPR023996">
    <property type="entry name" value="TonB-dep_OMP_SusC/RagA"/>
</dbReference>
<dbReference type="GO" id="GO:0009279">
    <property type="term" value="C:cell outer membrane"/>
    <property type="evidence" value="ECO:0007669"/>
    <property type="project" value="UniProtKB-SubCell"/>
</dbReference>
<gene>
    <name evidence="5" type="ordered locus">Prede_1023</name>
    <name evidence="6" type="ORF">HMPREF9136_0893</name>
</gene>
<dbReference type="KEGG" id="pdt:Prede_1023"/>
<keyword evidence="1" id="KW-0812">Transmembrane</keyword>
<reference evidence="8" key="3">
    <citation type="submission" date="2012-02" db="EMBL/GenBank/DDBJ databases">
        <title>Complete sequence of chromosome 1 of Prevotella dentalis DSM 3688.</title>
        <authorList>
            <person name="Lucas S."/>
            <person name="Copeland A."/>
            <person name="Lapidus A."/>
            <person name="Glavina del Rio T."/>
            <person name="Dalin E."/>
            <person name="Tice H."/>
            <person name="Bruce D."/>
            <person name="Goodwin L."/>
            <person name="Pitluck S."/>
            <person name="Peters L."/>
            <person name="Mikhailova N."/>
            <person name="Chertkov O."/>
            <person name="Kyrpides N."/>
            <person name="Mavromatis K."/>
            <person name="Ivanova N."/>
            <person name="Brettin T."/>
            <person name="Detter J.C."/>
            <person name="Han C."/>
            <person name="Larimer F."/>
            <person name="Land M."/>
            <person name="Hauser L."/>
            <person name="Markowitz V."/>
            <person name="Cheng J.-F."/>
            <person name="Hugenholtz P."/>
            <person name="Woyke T."/>
            <person name="Wu D."/>
            <person name="Gronow S."/>
            <person name="Wellnitz S."/>
            <person name="Brambilla E."/>
            <person name="Klenk H.-P."/>
            <person name="Eisen J.A."/>
        </authorList>
    </citation>
    <scope>NUCLEOTIDE SEQUENCE [LARGE SCALE GENOMIC DNA]</scope>
    <source>
        <strain evidence="8">ATCC 49559 / DSM 3688 / JCM 13448 / NCTC 12043 / ES 2772</strain>
    </source>
</reference>
<dbReference type="InterPro" id="IPR018247">
    <property type="entry name" value="EF_Hand_1_Ca_BS"/>
</dbReference>
<comment type="similarity">
    <text evidence="1">Belongs to the TonB-dependent receptor family.</text>
</comment>
<dbReference type="SUPFAM" id="SSF49464">
    <property type="entry name" value="Carboxypeptidase regulatory domain-like"/>
    <property type="match status" value="1"/>
</dbReference>
<protein>
    <submittedName>
        <fullName evidence="5">TonB-linked outer membrane protein, SusC/RagA family</fullName>
    </submittedName>
</protein>
<reference evidence="6 7" key="1">
    <citation type="submission" date="2011-04" db="EMBL/GenBank/DDBJ databases">
        <authorList>
            <person name="Muzny D."/>
            <person name="Qin X."/>
            <person name="Deng J."/>
            <person name="Jiang H."/>
            <person name="Liu Y."/>
            <person name="Qu J."/>
            <person name="Song X.-Z."/>
            <person name="Zhang L."/>
            <person name="Thornton R."/>
            <person name="Coyle M."/>
            <person name="Francisco L."/>
            <person name="Jackson L."/>
            <person name="Javaid M."/>
            <person name="Korchina V."/>
            <person name="Kovar C."/>
            <person name="Mata R."/>
            <person name="Mathew T."/>
            <person name="Ngo R."/>
            <person name="Nguyen L."/>
            <person name="Nguyen N."/>
            <person name="Okwuonu G."/>
            <person name="Ongeri F."/>
            <person name="Pham C."/>
            <person name="Simmons D."/>
            <person name="Wilczek-Boney K."/>
            <person name="Hale W."/>
            <person name="Jakkamsetti A."/>
            <person name="Pham P."/>
            <person name="Ruth R."/>
            <person name="San Lucas F."/>
            <person name="Warren J."/>
            <person name="Zhang J."/>
            <person name="Zhao Z."/>
            <person name="Zhou C."/>
            <person name="Zhu D."/>
            <person name="Lee S."/>
            <person name="Bess C."/>
            <person name="Blankenburg K."/>
            <person name="Forbes L."/>
            <person name="Fu Q."/>
            <person name="Gubbala S."/>
            <person name="Hirani K."/>
            <person name="Jayaseelan J.C."/>
            <person name="Lara F."/>
            <person name="Munidasa M."/>
            <person name="Palculict T."/>
            <person name="Patil S."/>
            <person name="Pu L.-L."/>
            <person name="Saada N."/>
            <person name="Tang L."/>
            <person name="Weissenberger G."/>
            <person name="Zhu Y."/>
            <person name="Hemphill L."/>
            <person name="Shang Y."/>
            <person name="Youmans B."/>
            <person name="Ayvaz T."/>
            <person name="Ross M."/>
            <person name="Santibanez J."/>
            <person name="Aqrawi P."/>
            <person name="Gross S."/>
            <person name="Joshi V."/>
            <person name="Fowler G."/>
            <person name="Nazareth L."/>
            <person name="Reid J."/>
            <person name="Worley K."/>
            <person name="Petrosino J."/>
            <person name="Highlander S."/>
            <person name="Gibbs R."/>
        </authorList>
    </citation>
    <scope>NUCLEOTIDE SEQUENCE [LARGE SCALE GENOMIC DNA]</scope>
    <source>
        <strain evidence="6 7">DSM 3688</strain>
    </source>
</reference>
<dbReference type="Proteomes" id="UP000007820">
    <property type="component" value="Unassembled WGS sequence"/>
</dbReference>
<dbReference type="InterPro" id="IPR023997">
    <property type="entry name" value="TonB-dep_OMP_SusC/RagA_CS"/>
</dbReference>
<feature type="signal peptide" evidence="3">
    <location>
        <begin position="1"/>
        <end position="25"/>
    </location>
</feature>
<proteinExistence type="inferred from homology"/>
<dbReference type="Gene3D" id="2.170.130.10">
    <property type="entry name" value="TonB-dependent receptor, plug domain"/>
    <property type="match status" value="1"/>
</dbReference>
<comment type="subcellular location">
    <subcellularLocation>
        <location evidence="1">Cell outer membrane</location>
        <topology evidence="1">Multi-pass membrane protein</topology>
    </subcellularLocation>
</comment>
<name>F9D215_PREDD</name>
<dbReference type="STRING" id="908937.Prede_1023"/>
<feature type="region of interest" description="Disordered" evidence="2">
    <location>
        <begin position="572"/>
        <end position="592"/>
    </location>
</feature>
<evidence type="ECO:0000256" key="1">
    <source>
        <dbReference type="PROSITE-ProRule" id="PRU01360"/>
    </source>
</evidence>
<keyword evidence="1" id="KW-1134">Transmembrane beta strand</keyword>
<feature type="compositionally biased region" description="Low complexity" evidence="2">
    <location>
        <begin position="572"/>
        <end position="583"/>
    </location>
</feature>
<dbReference type="EMBL" id="CP003368">
    <property type="protein sequence ID" value="AGB28360.1"/>
    <property type="molecule type" value="Genomic_DNA"/>
</dbReference>
<dbReference type="InterPro" id="IPR012910">
    <property type="entry name" value="Plug_dom"/>
</dbReference>
<dbReference type="PATRIC" id="fig|908937.9.peg.1071"/>
<dbReference type="EMBL" id="AFPW01000012">
    <property type="protein sequence ID" value="EGQ15833.1"/>
    <property type="molecule type" value="Genomic_DNA"/>
</dbReference>
<dbReference type="RefSeq" id="WP_005844742.1">
    <property type="nucleotide sequence ID" value="NC_019960.1"/>
</dbReference>
<keyword evidence="1" id="KW-0472">Membrane</keyword>
<reference evidence="5" key="2">
    <citation type="submission" date="2012-02" db="EMBL/GenBank/DDBJ databases">
        <title>Complete sequence of chromosome 1 of Prevotella dentalis DSM 3688.</title>
        <authorList>
            <consortium name="US DOE Joint Genome Institute (JGI-PGF)"/>
            <person name="Lucas S."/>
            <person name="Copeland A."/>
            <person name="Lapidus A."/>
            <person name="Glavina del Rio T."/>
            <person name="Dalin E."/>
            <person name="Tice H."/>
            <person name="Bruce D."/>
            <person name="Goodwin L."/>
            <person name="Pitluck S."/>
            <person name="Peters L."/>
            <person name="Mikhailova N."/>
            <person name="Chertkov O."/>
            <person name="Kyrpides N."/>
            <person name="Mavromatis K."/>
            <person name="Ivanova N."/>
            <person name="Brettin T."/>
            <person name="Detter J.C."/>
            <person name="Han C."/>
            <person name="Larimer F."/>
            <person name="Land M."/>
            <person name="Hauser L."/>
            <person name="Markowitz V."/>
            <person name="Cheng J.-F."/>
            <person name="Hugenholtz P."/>
            <person name="Woyke T."/>
            <person name="Wu D."/>
            <person name="Gronow S."/>
            <person name="Wellnitz S."/>
            <person name="Brambilla E."/>
            <person name="Klenk H.-P."/>
            <person name="Eisen J.A."/>
        </authorList>
    </citation>
    <scope>NUCLEOTIDE SEQUENCE [LARGE SCALE GENOMIC DNA]</scope>
    <source>
        <strain evidence="5">DSM 3688</strain>
    </source>
</reference>
<dbReference type="HOGENOM" id="CLU_004317_0_1_10"/>
<evidence type="ECO:0000256" key="2">
    <source>
        <dbReference type="SAM" id="MobiDB-lite"/>
    </source>
</evidence>
<dbReference type="NCBIfam" id="TIGR04057">
    <property type="entry name" value="SusC_RagA_signa"/>
    <property type="match status" value="1"/>
</dbReference>
<dbReference type="NCBIfam" id="TIGR04056">
    <property type="entry name" value="OMP_RagA_SusC"/>
    <property type="match status" value="1"/>
</dbReference>
<dbReference type="Pfam" id="PF07715">
    <property type="entry name" value="Plug"/>
    <property type="match status" value="1"/>
</dbReference>
<dbReference type="eggNOG" id="COG4206">
    <property type="taxonomic scope" value="Bacteria"/>
</dbReference>
<evidence type="ECO:0000313" key="6">
    <source>
        <dbReference type="EMBL" id="EGQ15833.1"/>
    </source>
</evidence>
<evidence type="ECO:0000259" key="4">
    <source>
        <dbReference type="Pfam" id="PF07715"/>
    </source>
</evidence>
<feature type="domain" description="TonB-dependent receptor plug" evidence="4">
    <location>
        <begin position="127"/>
        <end position="252"/>
    </location>
</feature>
<evidence type="ECO:0000256" key="3">
    <source>
        <dbReference type="SAM" id="SignalP"/>
    </source>
</evidence>
<organism evidence="6 7">
    <name type="scientific">Prevotella dentalis (strain ATCC 49559 / DSM 3688 / JCM 13448 / NCTC 12043 / ES 2772)</name>
    <name type="common">Mitsuokella dentalis</name>
    <dbReference type="NCBI Taxonomy" id="908937"/>
    <lineage>
        <taxon>Bacteria</taxon>
        <taxon>Pseudomonadati</taxon>
        <taxon>Bacteroidota</taxon>
        <taxon>Bacteroidia</taxon>
        <taxon>Bacteroidales</taxon>
        <taxon>Prevotellaceae</taxon>
        <taxon>Prevotella</taxon>
    </lineage>
</organism>
<dbReference type="InterPro" id="IPR037066">
    <property type="entry name" value="Plug_dom_sf"/>
</dbReference>
<keyword evidence="8" id="KW-1185">Reference proteome</keyword>
<evidence type="ECO:0000313" key="7">
    <source>
        <dbReference type="Proteomes" id="UP000007820"/>
    </source>
</evidence>
<dbReference type="PROSITE" id="PS00018">
    <property type="entry name" value="EF_HAND_1"/>
    <property type="match status" value="1"/>
</dbReference>
<keyword evidence="3" id="KW-0732">Signal</keyword>
<dbReference type="AlphaFoldDB" id="F9D215"/>
<sequence>MLIHNIPCRLRVLLPALMLGLAVRAQITLVHGTVSDDMGALIGATVCEVDGTGRIYNSTVTDLNGNFSMPVKNEKNKIRFTYVGMKTQLLAIDKTTYNITLASATQLNVVTVTARRVTQGNNLAIPEREVSYAKQSFDMKNLEGLGVTTIDEALQGQIAGLDVIGNSGDLGAGSTLRLRGSSSLSTLTYSDPLIVVDGNVRSVDLSSFDLAGANEEKFAELLNINPEDIAAINVLKDAAATAVYGSQGGNGVIEITTKRGKTGKPRVSYSLKLTGTHQPQGYALLNGDDYTMLLKESYFNPSQSDVISQSIKEINYDPTFSEYEQYNNNTDWRKAVTQWGLRQNHYLAVSGGGEKAAFRVGGGFDHETGTIIKQKLNRFSTRVALDYYVSERIRVSSNFALTYTQNHLSSDNLLAIAMKKMPNMGIYMQNPATGEDTNRYYEMLQTASSYFDGNQKTYVNPVASANLAKKERRTYDLASELVLNYRLLGMDEGHTQLNWRGSVYMGVFNQYDDSFYPSELRTFVWQDGVNTASSASSKSVSFNTKQTLTFIPHFTNRDHSWSMMGRFELNSGSASGQSSGAKGLPDSGVKSPDAGGINTGLSSYYSEWRSLYFTYSTHYAYKSRYMFDFSLRADGTTKFGPGNRWGLFPAVSLRWNVGDEPFMKWFREHAGLQMLSLRPSWGRVGTQPNQDYLYISKYVTGNRYIDMPSMLVSNIRLTNLQWQINNSYNLGIDLSLFDKFNITFEMYHSTTTDMLLSNYRIPSNTGFTTIPYKNGGKMRNTGWEFHASTNKLVQSGRFTADLNVNFGNNHNEILEMDDYVLNSLNSTFNYVNGEVLQRVQLYNPFGAIYGFRYKGVYQYKYNTFKNLTPEEQKQFLASGKTAPVSLNEEGQVVLDDKGNPLQMRFNYTNDGTGKNYAFTGGDAIYEDVNHDGNIDALDIVYLGSSLPKLTGGFGLTFSYGQWRLNSQFAYRVGNKIVNLARLNAEAMTGNDNQSQAVNYRWRKEGDVTNIPRAMYGSTSNYNTLISDRFVEDGTYLRCSYIQLSYSLQQKSLKWMGVNHIAFYLSANNPFFLTKYRGVDPDVSQSGYGPAVDNSKTPRSRSFTLGITVDF</sequence>
<dbReference type="PROSITE" id="PS52016">
    <property type="entry name" value="TONB_DEPENDENT_REC_3"/>
    <property type="match status" value="1"/>
</dbReference>